<evidence type="ECO:0000259" key="10">
    <source>
        <dbReference type="Pfam" id="PF07670"/>
    </source>
</evidence>
<comment type="subcellular location">
    <subcellularLocation>
        <location evidence="1">Cell membrane</location>
        <topology evidence="1">Multi-pass membrane protein</topology>
    </subcellularLocation>
</comment>
<evidence type="ECO:0000256" key="1">
    <source>
        <dbReference type="ARBA" id="ARBA00004651"/>
    </source>
</evidence>
<dbReference type="InterPro" id="IPR011642">
    <property type="entry name" value="Gate_dom"/>
</dbReference>
<keyword evidence="6 7" id="KW-0472">Membrane</keyword>
<organism evidence="11 12">
    <name type="scientific">Chryseolinea serpens</name>
    <dbReference type="NCBI Taxonomy" id="947013"/>
    <lineage>
        <taxon>Bacteria</taxon>
        <taxon>Pseudomonadati</taxon>
        <taxon>Bacteroidota</taxon>
        <taxon>Cytophagia</taxon>
        <taxon>Cytophagales</taxon>
        <taxon>Fulvivirgaceae</taxon>
        <taxon>Chryseolinea</taxon>
    </lineage>
</organism>
<keyword evidence="3" id="KW-1003">Cell membrane</keyword>
<dbReference type="InterPro" id="IPR002668">
    <property type="entry name" value="CNT_N_dom"/>
</dbReference>
<sequence>MDYLRALGGLVFIVGVAYLFSTNRKAVDWRLVAAGIALQVVFGLLIAKVGAVQSGFEYVSEKFIVFLSFAQKGAAFLYGDLSKNSDAVQGVRHNLGFLFAFQTLPTIIFFSAVTAGLYHLGVLQKIVYVFAWVMTRTMRMSGAESLSVAGDVFMGQTEAPLLVRPFIPGMTQSELHCLMVGGMATIAGSVFGAYVSFLGGSDPAEQTKFATYLLTASIMSAPASVVMAKLFLPETEPIDKELKLTRDHVGVNLIDSIAIGASDGLKLALNVGAMLLAFIAVIYALNWILVGLIGHYTGLNEFVVNSTNGTFDGFSLQYILGQVFRIFAFCIGVEWHDTLAVGSLLGQKMVINEFVAYSDLGVMKTAGVLSDKSILISTYALCGFANFSSIAIQIGGTGGMAPSRQADISRLGFRAMIAATLATMMTATIAGALFS</sequence>
<feature type="domain" description="Nucleoside transporter/FeoB GTPase Gate" evidence="10">
    <location>
        <begin position="101"/>
        <end position="199"/>
    </location>
</feature>
<dbReference type="EMBL" id="FQWQ01000004">
    <property type="protein sequence ID" value="SHH81032.1"/>
    <property type="molecule type" value="Genomic_DNA"/>
</dbReference>
<keyword evidence="5 7" id="KW-1133">Transmembrane helix</keyword>
<feature type="domain" description="Concentrative nucleoside transporter C-terminal" evidence="9">
    <location>
        <begin position="212"/>
        <end position="431"/>
    </location>
</feature>
<dbReference type="PANTHER" id="PTHR10590:SF4">
    <property type="entry name" value="SOLUTE CARRIER FAMILY 28 MEMBER 3"/>
    <property type="match status" value="1"/>
</dbReference>
<evidence type="ECO:0000259" key="9">
    <source>
        <dbReference type="Pfam" id="PF07662"/>
    </source>
</evidence>
<feature type="transmembrane region" description="Helical" evidence="7">
    <location>
        <begin position="267"/>
        <end position="289"/>
    </location>
</feature>
<evidence type="ECO:0000256" key="2">
    <source>
        <dbReference type="ARBA" id="ARBA00009033"/>
    </source>
</evidence>
<evidence type="ECO:0000256" key="5">
    <source>
        <dbReference type="ARBA" id="ARBA00022989"/>
    </source>
</evidence>
<feature type="transmembrane region" description="Helical" evidence="7">
    <location>
        <begin position="117"/>
        <end position="135"/>
    </location>
</feature>
<accession>A0A1M5W0J1</accession>
<keyword evidence="4 7" id="KW-0812">Transmembrane</keyword>
<feature type="transmembrane region" description="Helical" evidence="7">
    <location>
        <begin position="374"/>
        <end position="394"/>
    </location>
</feature>
<comment type="similarity">
    <text evidence="2">Belongs to the concentrative nucleoside transporter (CNT) (TC 2.A.41) family.</text>
</comment>
<dbReference type="RefSeq" id="WP_073141125.1">
    <property type="nucleotide sequence ID" value="NZ_FQWQ01000004.1"/>
</dbReference>
<feature type="transmembrane region" description="Helical" evidence="7">
    <location>
        <begin position="6"/>
        <end position="22"/>
    </location>
</feature>
<evidence type="ECO:0000313" key="11">
    <source>
        <dbReference type="EMBL" id="SHH81032.1"/>
    </source>
</evidence>
<dbReference type="InterPro" id="IPR008276">
    <property type="entry name" value="C_nuclsd_transpt"/>
</dbReference>
<dbReference type="GO" id="GO:0005886">
    <property type="term" value="C:plasma membrane"/>
    <property type="evidence" value="ECO:0007669"/>
    <property type="project" value="UniProtKB-SubCell"/>
</dbReference>
<evidence type="ECO:0000256" key="4">
    <source>
        <dbReference type="ARBA" id="ARBA00022692"/>
    </source>
</evidence>
<feature type="domain" description="Concentrative nucleoside transporter N-terminal" evidence="8">
    <location>
        <begin position="9"/>
        <end position="81"/>
    </location>
</feature>
<feature type="transmembrane region" description="Helical" evidence="7">
    <location>
        <begin position="175"/>
        <end position="197"/>
    </location>
</feature>
<dbReference type="Pfam" id="PF07670">
    <property type="entry name" value="Gate"/>
    <property type="match status" value="1"/>
</dbReference>
<name>A0A1M5W0J1_9BACT</name>
<dbReference type="OrthoDB" id="9766455at2"/>
<dbReference type="GO" id="GO:0005337">
    <property type="term" value="F:nucleoside transmembrane transporter activity"/>
    <property type="evidence" value="ECO:0007669"/>
    <property type="project" value="InterPro"/>
</dbReference>
<evidence type="ECO:0000256" key="7">
    <source>
        <dbReference type="SAM" id="Phobius"/>
    </source>
</evidence>
<dbReference type="InterPro" id="IPR011657">
    <property type="entry name" value="CNT_C_dom"/>
</dbReference>
<evidence type="ECO:0000259" key="8">
    <source>
        <dbReference type="Pfam" id="PF01773"/>
    </source>
</evidence>
<dbReference type="PANTHER" id="PTHR10590">
    <property type="entry name" value="SODIUM/NUCLEOSIDE COTRANSPORTER"/>
    <property type="match status" value="1"/>
</dbReference>
<evidence type="ECO:0000256" key="6">
    <source>
        <dbReference type="ARBA" id="ARBA00023136"/>
    </source>
</evidence>
<dbReference type="GO" id="GO:0015293">
    <property type="term" value="F:symporter activity"/>
    <property type="evidence" value="ECO:0007669"/>
    <property type="project" value="TreeGrafter"/>
</dbReference>
<dbReference type="Pfam" id="PF07662">
    <property type="entry name" value="Nucleos_tra2_C"/>
    <property type="match status" value="1"/>
</dbReference>
<evidence type="ECO:0000256" key="3">
    <source>
        <dbReference type="ARBA" id="ARBA00022475"/>
    </source>
</evidence>
<evidence type="ECO:0000313" key="12">
    <source>
        <dbReference type="Proteomes" id="UP000184212"/>
    </source>
</evidence>
<gene>
    <name evidence="11" type="ORF">SAMN04488109_5567</name>
</gene>
<dbReference type="Proteomes" id="UP000184212">
    <property type="component" value="Unassembled WGS sequence"/>
</dbReference>
<proteinExistence type="inferred from homology"/>
<feature type="transmembrane region" description="Helical" evidence="7">
    <location>
        <begin position="29"/>
        <end position="51"/>
    </location>
</feature>
<keyword evidence="12" id="KW-1185">Reference proteome</keyword>
<protein>
    <submittedName>
        <fullName evidence="11">Concentrative nucleoside transporter, CNT family</fullName>
    </submittedName>
</protein>
<dbReference type="STRING" id="947013.SAMN04488109_5567"/>
<dbReference type="AlphaFoldDB" id="A0A1M5W0J1"/>
<feature type="transmembrane region" description="Helical" evidence="7">
    <location>
        <begin position="415"/>
        <end position="434"/>
    </location>
</feature>
<dbReference type="Pfam" id="PF01773">
    <property type="entry name" value="Nucleos_tra2_N"/>
    <property type="match status" value="1"/>
</dbReference>
<reference evidence="11 12" key="1">
    <citation type="submission" date="2016-11" db="EMBL/GenBank/DDBJ databases">
        <authorList>
            <person name="Jaros S."/>
            <person name="Januszkiewicz K."/>
            <person name="Wedrychowicz H."/>
        </authorList>
    </citation>
    <scope>NUCLEOTIDE SEQUENCE [LARGE SCALE GENOMIC DNA]</scope>
    <source>
        <strain evidence="11 12">DSM 24574</strain>
    </source>
</reference>